<dbReference type="Pfam" id="PF22675">
    <property type="entry name" value="KH-I_KHDC4-BBP"/>
    <property type="match status" value="1"/>
</dbReference>
<keyword evidence="3" id="KW-0508">mRNA splicing</keyword>
<dbReference type="PROSITE" id="PS50102">
    <property type="entry name" value="RRM"/>
    <property type="match status" value="1"/>
</dbReference>
<accession>A0A5A7QNS5</accession>
<evidence type="ECO:0000259" key="5">
    <source>
        <dbReference type="PROSITE" id="PS50102"/>
    </source>
</evidence>
<keyword evidence="3" id="KW-0507">mRNA processing</keyword>
<dbReference type="GO" id="GO:0048024">
    <property type="term" value="P:regulation of mRNA splicing, via spliceosome"/>
    <property type="evidence" value="ECO:0007669"/>
    <property type="project" value="TreeGrafter"/>
</dbReference>
<reference evidence="7" key="1">
    <citation type="journal article" date="2019" name="Curr. Biol.">
        <title>Genome Sequence of Striga asiatica Provides Insight into the Evolution of Plant Parasitism.</title>
        <authorList>
            <person name="Yoshida S."/>
            <person name="Kim S."/>
            <person name="Wafula E.K."/>
            <person name="Tanskanen J."/>
            <person name="Kim Y.M."/>
            <person name="Honaas L."/>
            <person name="Yang Z."/>
            <person name="Spallek T."/>
            <person name="Conn C.E."/>
            <person name="Ichihashi Y."/>
            <person name="Cheong K."/>
            <person name="Cui S."/>
            <person name="Der J.P."/>
            <person name="Gundlach H."/>
            <person name="Jiao Y."/>
            <person name="Hori C."/>
            <person name="Ishida J.K."/>
            <person name="Kasahara H."/>
            <person name="Kiba T."/>
            <person name="Kim M.S."/>
            <person name="Koo N."/>
            <person name="Laohavisit A."/>
            <person name="Lee Y.H."/>
            <person name="Lumba S."/>
            <person name="McCourt P."/>
            <person name="Mortimer J.C."/>
            <person name="Mutuku J.M."/>
            <person name="Nomura T."/>
            <person name="Sasaki-Sekimoto Y."/>
            <person name="Seto Y."/>
            <person name="Wang Y."/>
            <person name="Wakatake T."/>
            <person name="Sakakibara H."/>
            <person name="Demura T."/>
            <person name="Yamaguchi S."/>
            <person name="Yoneyama K."/>
            <person name="Manabe R.I."/>
            <person name="Nelson D.C."/>
            <person name="Schulman A.H."/>
            <person name="Timko M.P."/>
            <person name="dePamphilis C.W."/>
            <person name="Choi D."/>
            <person name="Shirasu K."/>
        </authorList>
    </citation>
    <scope>NUCLEOTIDE SEQUENCE [LARGE SCALE GENOMIC DNA]</scope>
    <source>
        <strain evidence="7">cv. UVA1</strain>
    </source>
</reference>
<dbReference type="PANTHER" id="PTHR11208">
    <property type="entry name" value="RNA-BINDING PROTEIN RELATED"/>
    <property type="match status" value="1"/>
</dbReference>
<evidence type="ECO:0000256" key="3">
    <source>
        <dbReference type="RuleBase" id="RU367126"/>
    </source>
</evidence>
<evidence type="ECO:0000256" key="4">
    <source>
        <dbReference type="SAM" id="MobiDB-lite"/>
    </source>
</evidence>
<gene>
    <name evidence="6" type="ORF">STAS_23704</name>
</gene>
<dbReference type="InterPro" id="IPR004087">
    <property type="entry name" value="KH_dom"/>
</dbReference>
<dbReference type="AlphaFoldDB" id="A0A5A7QNS5"/>
<dbReference type="SUPFAM" id="SSF54928">
    <property type="entry name" value="RNA-binding domain, RBD"/>
    <property type="match status" value="1"/>
</dbReference>
<dbReference type="GO" id="GO:0045131">
    <property type="term" value="F:pre-mRNA branch point binding"/>
    <property type="evidence" value="ECO:0007669"/>
    <property type="project" value="UniProtKB-UniRule"/>
</dbReference>
<dbReference type="SMART" id="SM00360">
    <property type="entry name" value="RRM"/>
    <property type="match status" value="1"/>
</dbReference>
<evidence type="ECO:0000256" key="2">
    <source>
        <dbReference type="PROSITE-ProRule" id="PRU00176"/>
    </source>
</evidence>
<dbReference type="InterPro" id="IPR012677">
    <property type="entry name" value="Nucleotide-bd_a/b_plait_sf"/>
</dbReference>
<comment type="function">
    <text evidence="3">Necessary for the splicing of pre-mRNA. Has a role in the recognition of the branch site (5'-UACUAAC-3'), the pyrimidine tract and the 3'-splice site at the 3'-end of introns.</text>
</comment>
<dbReference type="EMBL" id="BKCP01007626">
    <property type="protein sequence ID" value="GER46656.1"/>
    <property type="molecule type" value="Genomic_DNA"/>
</dbReference>
<feature type="region of interest" description="Disordered" evidence="4">
    <location>
        <begin position="88"/>
        <end position="132"/>
    </location>
</feature>
<organism evidence="6 7">
    <name type="scientific">Striga asiatica</name>
    <name type="common">Asiatic witchweed</name>
    <name type="synonym">Buchnera asiatica</name>
    <dbReference type="NCBI Taxonomy" id="4170"/>
    <lineage>
        <taxon>Eukaryota</taxon>
        <taxon>Viridiplantae</taxon>
        <taxon>Streptophyta</taxon>
        <taxon>Embryophyta</taxon>
        <taxon>Tracheophyta</taxon>
        <taxon>Spermatophyta</taxon>
        <taxon>Magnoliopsida</taxon>
        <taxon>eudicotyledons</taxon>
        <taxon>Gunneridae</taxon>
        <taxon>Pentapetalae</taxon>
        <taxon>asterids</taxon>
        <taxon>lamiids</taxon>
        <taxon>Lamiales</taxon>
        <taxon>Orobanchaceae</taxon>
        <taxon>Buchnereae</taxon>
        <taxon>Striga</taxon>
    </lineage>
</organism>
<keyword evidence="3" id="KW-0539">Nucleus</keyword>
<keyword evidence="3" id="KW-0862">Zinc</keyword>
<proteinExistence type="inferred from homology"/>
<dbReference type="GO" id="GO:0000398">
    <property type="term" value="P:mRNA splicing, via spliceosome"/>
    <property type="evidence" value="ECO:0007669"/>
    <property type="project" value="UniProtKB-UniRule"/>
</dbReference>
<keyword evidence="3" id="KW-0863">Zinc-finger</keyword>
<keyword evidence="7" id="KW-1185">Reference proteome</keyword>
<keyword evidence="1 2" id="KW-0694">RNA-binding</keyword>
<dbReference type="PANTHER" id="PTHR11208:SF45">
    <property type="entry name" value="SPLICING FACTOR 1"/>
    <property type="match status" value="1"/>
</dbReference>
<feature type="domain" description="RRM" evidence="5">
    <location>
        <begin position="370"/>
        <end position="448"/>
    </location>
</feature>
<dbReference type="SUPFAM" id="SSF54791">
    <property type="entry name" value="Eukaryotic type KH-domain (KH-domain type I)"/>
    <property type="match status" value="1"/>
</dbReference>
<dbReference type="InterPro" id="IPR055256">
    <property type="entry name" value="KH_1_KHDC4/BBP-like"/>
</dbReference>
<dbReference type="SMART" id="SM00322">
    <property type="entry name" value="KH"/>
    <property type="match status" value="1"/>
</dbReference>
<dbReference type="GO" id="GO:0008270">
    <property type="term" value="F:zinc ion binding"/>
    <property type="evidence" value="ECO:0007669"/>
    <property type="project" value="UniProtKB-UniRule"/>
</dbReference>
<feature type="compositionally biased region" description="Basic and acidic residues" evidence="4">
    <location>
        <begin position="111"/>
        <end position="130"/>
    </location>
</feature>
<dbReference type="OrthoDB" id="10021397at2759"/>
<keyword evidence="3" id="KW-0479">Metal-binding</keyword>
<dbReference type="Pfam" id="PF00076">
    <property type="entry name" value="RRM_1"/>
    <property type="match status" value="1"/>
</dbReference>
<dbReference type="InterPro" id="IPR035979">
    <property type="entry name" value="RBD_domain_sf"/>
</dbReference>
<dbReference type="InterPro" id="IPR036612">
    <property type="entry name" value="KH_dom_type_1_sf"/>
</dbReference>
<dbReference type="Proteomes" id="UP000325081">
    <property type="component" value="Unassembled WGS sequence"/>
</dbReference>
<dbReference type="PROSITE" id="PS50084">
    <property type="entry name" value="KH_TYPE_1"/>
    <property type="match status" value="1"/>
</dbReference>
<feature type="compositionally biased region" description="Basic residues" evidence="4">
    <location>
        <begin position="100"/>
        <end position="110"/>
    </location>
</feature>
<evidence type="ECO:0000313" key="6">
    <source>
        <dbReference type="EMBL" id="GER46656.1"/>
    </source>
</evidence>
<comment type="similarity">
    <text evidence="3">Belongs to the BBP/SF1 family.</text>
</comment>
<sequence>MYLLIWRVQIAVQIVIEIACRLSSSKLLPPLKADKIIVLPFLVAVEADNFSEPEEDPEEYENEETDEQKLELDNPIDMIDESRKEIELVTNERASEQHKHRETSRKRRKSRWEDPQSDESCKKRQTRWDEQGPQNGLFNSLVLSVDPNTIHLRTKLMEINQKLQSCKFHDEIKKKLLDKRKSILSKLAEILTLDYDPDKKFVRKLLIPQEEYPEYNFIGLILGPKGTTLKKMESETRARIFIRGRGSGDPNSEDEKLHVLVETAEKKRLDSAVAMIEKLLIPVQDKENHHKQAQLSLLAKMRGNYKDDNNTCELCKEPGHKKYACPHQDSTFNATCCDLCGSIAHTTSNCDAHGLPQFCRDKSNKDVDPTNLYISSLPFSVCDKRLREIFLPFGSIVRARVLKHEATGLSKGFGFVRFENASDAADAVRYMNGHKMEGRILVVRVAGLRAGPQPAIQASCSYNGAVESYMLPQAPPLCAAPFTAGYSADVAKTEVLNVPPPYYFVSSSTSEHKGTGNDSSDYDFCDRIPSSVPNTVSRFPGDPDYNTGSEFGQYFFSSPVTNEAQYRKSNFWGGSDFFL</sequence>
<protein>
    <recommendedName>
        <fullName evidence="3">Branchpoint-bridging protein</fullName>
    </recommendedName>
</protein>
<name>A0A5A7QNS5_STRAF</name>
<dbReference type="GO" id="GO:0003729">
    <property type="term" value="F:mRNA binding"/>
    <property type="evidence" value="ECO:0007669"/>
    <property type="project" value="TreeGrafter"/>
</dbReference>
<dbReference type="InterPro" id="IPR045071">
    <property type="entry name" value="BBP-like"/>
</dbReference>
<keyword evidence="3" id="KW-0747">Spliceosome</keyword>
<dbReference type="Gene3D" id="3.30.1370.10">
    <property type="entry name" value="K Homology domain, type 1"/>
    <property type="match status" value="1"/>
</dbReference>
<evidence type="ECO:0000313" key="7">
    <source>
        <dbReference type="Proteomes" id="UP000325081"/>
    </source>
</evidence>
<comment type="caution">
    <text evidence="6">The sequence shown here is derived from an EMBL/GenBank/DDBJ whole genome shotgun (WGS) entry which is preliminary data.</text>
</comment>
<evidence type="ECO:0000256" key="1">
    <source>
        <dbReference type="ARBA" id="ARBA00022884"/>
    </source>
</evidence>
<dbReference type="GO" id="GO:0005681">
    <property type="term" value="C:spliceosomal complex"/>
    <property type="evidence" value="ECO:0007669"/>
    <property type="project" value="UniProtKB-KW"/>
</dbReference>
<comment type="subcellular location">
    <subcellularLocation>
        <location evidence="3">Nucleus</location>
    </subcellularLocation>
</comment>
<feature type="compositionally biased region" description="Acidic residues" evidence="4">
    <location>
        <begin position="50"/>
        <end position="66"/>
    </location>
</feature>
<dbReference type="Gene3D" id="3.30.70.330">
    <property type="match status" value="1"/>
</dbReference>
<dbReference type="InterPro" id="IPR000504">
    <property type="entry name" value="RRM_dom"/>
</dbReference>
<feature type="region of interest" description="Disordered" evidence="4">
    <location>
        <begin position="50"/>
        <end position="76"/>
    </location>
</feature>
<feature type="non-terminal residue" evidence="6">
    <location>
        <position position="579"/>
    </location>
</feature>